<feature type="binding site" evidence="5">
    <location>
        <position position="75"/>
    </location>
    <ligand>
        <name>dimethylallyl diphosphate</name>
        <dbReference type="ChEBI" id="CHEBI:57623"/>
    </ligand>
</feature>
<keyword evidence="5" id="KW-0414">Isoprene biosynthesis</keyword>
<feature type="binding site" evidence="5">
    <location>
        <position position="41"/>
    </location>
    <ligand>
        <name>(2E)-4-hydroxy-3-methylbut-2-enyl diphosphate</name>
        <dbReference type="ChEBI" id="CHEBI:128753"/>
    </ligand>
</feature>
<name>A0A1X9SM96_9BACT</name>
<dbReference type="EMBL" id="CP015578">
    <property type="protein sequence ID" value="ARQ97362.1"/>
    <property type="molecule type" value="Genomic_DNA"/>
</dbReference>
<feature type="binding site" evidence="5">
    <location>
        <position position="221"/>
    </location>
    <ligand>
        <name>dimethylallyl diphosphate</name>
        <dbReference type="ChEBI" id="CHEBI:57623"/>
    </ligand>
</feature>
<dbReference type="GO" id="GO:0051745">
    <property type="term" value="F:4-hydroxy-3-methylbut-2-enyl diphosphate reductase activity"/>
    <property type="evidence" value="ECO:0007669"/>
    <property type="project" value="UniProtKB-UniRule"/>
</dbReference>
<feature type="binding site" evidence="5">
    <location>
        <position position="75"/>
    </location>
    <ligand>
        <name>(2E)-4-hydroxy-3-methylbut-2-enyl diphosphate</name>
        <dbReference type="ChEBI" id="CHEBI:128753"/>
    </ligand>
</feature>
<feature type="binding site" evidence="5">
    <location>
        <position position="219"/>
    </location>
    <ligand>
        <name>isopentenyl diphosphate</name>
        <dbReference type="ChEBI" id="CHEBI:128769"/>
    </ligand>
</feature>
<feature type="binding site" evidence="5">
    <location>
        <position position="221"/>
    </location>
    <ligand>
        <name>(2E)-4-hydroxy-3-methylbut-2-enyl diphosphate</name>
        <dbReference type="ChEBI" id="CHEBI:128753"/>
    </ligand>
</feature>
<comment type="cofactor">
    <cofactor evidence="5">
        <name>[4Fe-4S] cluster</name>
        <dbReference type="ChEBI" id="CHEBI:49883"/>
    </cofactor>
    <text evidence="5">Binds 1 [4Fe-4S] cluster per subunit.</text>
</comment>
<evidence type="ECO:0000256" key="2">
    <source>
        <dbReference type="ARBA" id="ARBA00022723"/>
    </source>
</evidence>
<dbReference type="InterPro" id="IPR003451">
    <property type="entry name" value="LytB/IspH"/>
</dbReference>
<dbReference type="PANTHER" id="PTHR30426:SF0">
    <property type="entry name" value="4-HYDROXY-3-METHYLBUT-2-ENYL DIPHOSPHATE REDUCTASE"/>
    <property type="match status" value="1"/>
</dbReference>
<evidence type="ECO:0000256" key="5">
    <source>
        <dbReference type="HAMAP-Rule" id="MF_00191"/>
    </source>
</evidence>
<evidence type="ECO:0000313" key="6">
    <source>
        <dbReference type="EMBL" id="ARQ97362.1"/>
    </source>
</evidence>
<dbReference type="Proteomes" id="UP000202031">
    <property type="component" value="Chromosome"/>
</dbReference>
<dbReference type="RefSeq" id="WP_100590566.1">
    <property type="nucleotide sequence ID" value="NZ_CP015578.1"/>
</dbReference>
<feature type="binding site" evidence="5">
    <location>
        <position position="263"/>
    </location>
    <ligand>
        <name>dimethylallyl diphosphate</name>
        <dbReference type="ChEBI" id="CHEBI:57623"/>
    </ligand>
</feature>
<keyword evidence="3 5" id="KW-0408">Iron</keyword>
<comment type="pathway">
    <text evidence="5">Isoprenoid biosynthesis; dimethylallyl diphosphate biosynthesis; dimethylallyl diphosphate from (2E)-4-hydroxy-3-methylbutenyl diphosphate: step 1/1.</text>
</comment>
<feature type="binding site" evidence="5">
    <location>
        <position position="191"/>
    </location>
    <ligand>
        <name>[4Fe-4S] cluster</name>
        <dbReference type="ChEBI" id="CHEBI:49883"/>
    </ligand>
</feature>
<feature type="binding site" evidence="5">
    <location>
        <position position="220"/>
    </location>
    <ligand>
        <name>dimethylallyl diphosphate</name>
        <dbReference type="ChEBI" id="CHEBI:57623"/>
    </ligand>
</feature>
<feature type="binding site" evidence="5">
    <location>
        <position position="125"/>
    </location>
    <ligand>
        <name>dimethylallyl diphosphate</name>
        <dbReference type="ChEBI" id="CHEBI:57623"/>
    </ligand>
</feature>
<dbReference type="NCBIfam" id="NF002187">
    <property type="entry name" value="PRK01045.1-1"/>
    <property type="match status" value="1"/>
</dbReference>
<feature type="binding site" evidence="5">
    <location>
        <position position="125"/>
    </location>
    <ligand>
        <name>(2E)-4-hydroxy-3-methylbut-2-enyl diphosphate</name>
        <dbReference type="ChEBI" id="CHEBI:128753"/>
    </ligand>
</feature>
<feature type="binding site" evidence="5">
    <location>
        <position position="97"/>
    </location>
    <ligand>
        <name>[4Fe-4S] cluster</name>
        <dbReference type="ChEBI" id="CHEBI:49883"/>
    </ligand>
</feature>
<keyword evidence="2 5" id="KW-0479">Metal-binding</keyword>
<accession>A0A1X9SM96</accession>
<comment type="catalytic activity">
    <reaction evidence="5">
        <text>dimethylallyl diphosphate + 2 oxidized [2Fe-2S]-[ferredoxin] + H2O = (2E)-4-hydroxy-3-methylbut-2-enyl diphosphate + 2 reduced [2Fe-2S]-[ferredoxin] + 2 H(+)</text>
        <dbReference type="Rhea" id="RHEA:24825"/>
        <dbReference type="Rhea" id="RHEA-COMP:10000"/>
        <dbReference type="Rhea" id="RHEA-COMP:10001"/>
        <dbReference type="ChEBI" id="CHEBI:15377"/>
        <dbReference type="ChEBI" id="CHEBI:15378"/>
        <dbReference type="ChEBI" id="CHEBI:33737"/>
        <dbReference type="ChEBI" id="CHEBI:33738"/>
        <dbReference type="ChEBI" id="CHEBI:57623"/>
        <dbReference type="ChEBI" id="CHEBI:128753"/>
        <dbReference type="EC" id="1.17.7.4"/>
    </reaction>
</comment>
<dbReference type="Pfam" id="PF02401">
    <property type="entry name" value="LYTB"/>
    <property type="match status" value="1"/>
</dbReference>
<keyword evidence="1 5" id="KW-0004">4Fe-4S</keyword>
<feature type="binding site" evidence="5">
    <location>
        <position position="220"/>
    </location>
    <ligand>
        <name>(2E)-4-hydroxy-3-methylbut-2-enyl diphosphate</name>
        <dbReference type="ChEBI" id="CHEBI:128753"/>
    </ligand>
</feature>
<proteinExistence type="inferred from homology"/>
<feature type="binding site" evidence="5">
    <location>
        <position position="263"/>
    </location>
    <ligand>
        <name>(2E)-4-hydroxy-3-methylbut-2-enyl diphosphate</name>
        <dbReference type="ChEBI" id="CHEBI:128753"/>
    </ligand>
</feature>
<evidence type="ECO:0000256" key="4">
    <source>
        <dbReference type="ARBA" id="ARBA00023014"/>
    </source>
</evidence>
<dbReference type="Gene3D" id="3.40.1010.20">
    <property type="entry name" value="4-hydroxy-3-methylbut-2-enyl diphosphate reductase, catalytic domain"/>
    <property type="match status" value="2"/>
</dbReference>
<feature type="binding site" evidence="5">
    <location>
        <position position="221"/>
    </location>
    <ligand>
        <name>isopentenyl diphosphate</name>
        <dbReference type="ChEBI" id="CHEBI:128769"/>
    </ligand>
</feature>
<comment type="pathway">
    <text evidence="5">Isoprenoid biosynthesis; isopentenyl diphosphate biosynthesis via DXP pathway; isopentenyl diphosphate from 1-deoxy-D-xylulose 5-phosphate: step 6/6.</text>
</comment>
<feature type="binding site" evidence="5">
    <location>
        <position position="219"/>
    </location>
    <ligand>
        <name>(2E)-4-hydroxy-3-methylbut-2-enyl diphosphate</name>
        <dbReference type="ChEBI" id="CHEBI:128753"/>
    </ligand>
</feature>
<dbReference type="GO" id="GO:0019288">
    <property type="term" value="P:isopentenyl diphosphate biosynthetic process, methylerythritol 4-phosphate pathway"/>
    <property type="evidence" value="ECO:0007669"/>
    <property type="project" value="UniProtKB-UniRule"/>
</dbReference>
<feature type="binding site" evidence="5">
    <location>
        <position position="41"/>
    </location>
    <ligand>
        <name>isopentenyl diphosphate</name>
        <dbReference type="ChEBI" id="CHEBI:128769"/>
    </ligand>
</feature>
<feature type="binding site" evidence="5">
    <location>
        <position position="219"/>
    </location>
    <ligand>
        <name>dimethylallyl diphosphate</name>
        <dbReference type="ChEBI" id="CHEBI:57623"/>
    </ligand>
</feature>
<reference evidence="7" key="1">
    <citation type="journal article" date="2017" name="Genome Biol. Evol.">
        <title>Comparative Genomic Analysis Identifies a Campylobacter Clade Deficient in Selenium Metabolism.</title>
        <authorList>
            <person name="Miller W.G."/>
            <person name="Yee E."/>
            <person name="Lopes B.S."/>
            <person name="Chapman M.H."/>
            <person name="Huynh S."/>
            <person name="Bono J.L."/>
            <person name="Parker C.T."/>
            <person name="Strachan N.J.C."/>
            <person name="Forbes K.J."/>
        </authorList>
    </citation>
    <scope>NUCLEOTIDE SEQUENCE [LARGE SCALE GENOMIC DNA]</scope>
    <source>
        <strain evidence="7">NCTC 13004</strain>
    </source>
</reference>
<gene>
    <name evidence="5 6" type="primary">ispH</name>
    <name evidence="6" type="ORF">CLAN_0614</name>
</gene>
<dbReference type="EC" id="1.17.7.4" evidence="5"/>
<dbReference type="NCBIfam" id="TIGR00216">
    <property type="entry name" value="ispH_lytB"/>
    <property type="match status" value="1"/>
</dbReference>
<reference evidence="7" key="2">
    <citation type="journal article" date="2017" name="Genome Biol. Evol.">
        <title>Comparative genomic analysis identifies a Campylobacter clade deficient in selenium metabolism.</title>
        <authorList>
            <person name="Miller W.G."/>
            <person name="Yee E."/>
            <person name="Lopes B.S."/>
            <person name="Chapman M.H."/>
            <person name="Huynh S."/>
            <person name="Bono J.L."/>
            <person name="Parker C.T."/>
            <person name="Strachan N.J.C."/>
            <person name="Forbes K.J."/>
        </authorList>
    </citation>
    <scope>NUCLEOTIDE SEQUENCE [LARGE SCALE GENOMIC DNA]</scope>
    <source>
        <strain evidence="7">NCTC 13004</strain>
    </source>
</reference>
<keyword evidence="5 6" id="KW-0560">Oxidoreductase</keyword>
<comment type="similarity">
    <text evidence="5">Belongs to the IspH family.</text>
</comment>
<comment type="catalytic activity">
    <reaction evidence="5">
        <text>isopentenyl diphosphate + 2 oxidized [2Fe-2S]-[ferredoxin] + H2O = (2E)-4-hydroxy-3-methylbut-2-enyl diphosphate + 2 reduced [2Fe-2S]-[ferredoxin] + 2 H(+)</text>
        <dbReference type="Rhea" id="RHEA:24488"/>
        <dbReference type="Rhea" id="RHEA-COMP:10000"/>
        <dbReference type="Rhea" id="RHEA-COMP:10001"/>
        <dbReference type="ChEBI" id="CHEBI:15377"/>
        <dbReference type="ChEBI" id="CHEBI:15378"/>
        <dbReference type="ChEBI" id="CHEBI:33737"/>
        <dbReference type="ChEBI" id="CHEBI:33738"/>
        <dbReference type="ChEBI" id="CHEBI:128753"/>
        <dbReference type="ChEBI" id="CHEBI:128769"/>
        <dbReference type="EC" id="1.17.7.4"/>
    </reaction>
</comment>
<evidence type="ECO:0000256" key="1">
    <source>
        <dbReference type="ARBA" id="ARBA00022485"/>
    </source>
</evidence>
<dbReference type="AlphaFoldDB" id="A0A1X9SM96"/>
<dbReference type="GO" id="GO:0050992">
    <property type="term" value="P:dimethylallyl diphosphate biosynthetic process"/>
    <property type="evidence" value="ECO:0007669"/>
    <property type="project" value="UniProtKB-UniRule"/>
</dbReference>
<feature type="binding site" evidence="5">
    <location>
        <position position="263"/>
    </location>
    <ligand>
        <name>isopentenyl diphosphate</name>
        <dbReference type="ChEBI" id="CHEBI:128769"/>
    </ligand>
</feature>
<dbReference type="GO" id="GO:0051539">
    <property type="term" value="F:4 iron, 4 sulfur cluster binding"/>
    <property type="evidence" value="ECO:0007669"/>
    <property type="project" value="UniProtKB-UniRule"/>
</dbReference>
<feature type="binding site" evidence="5">
    <location>
        <position position="125"/>
    </location>
    <ligand>
        <name>isopentenyl diphosphate</name>
        <dbReference type="ChEBI" id="CHEBI:128769"/>
    </ligand>
</feature>
<dbReference type="UniPathway" id="UPA00059">
    <property type="reaction ID" value="UER00105"/>
</dbReference>
<feature type="binding site" evidence="5">
    <location>
        <position position="75"/>
    </location>
    <ligand>
        <name>isopentenyl diphosphate</name>
        <dbReference type="ChEBI" id="CHEBI:128769"/>
    </ligand>
</feature>
<dbReference type="Gene3D" id="3.40.50.11270">
    <property type="match status" value="1"/>
</dbReference>
<comment type="function">
    <text evidence="5">Catalyzes the conversion of 1-hydroxy-2-methyl-2-(E)-butenyl 4-diphosphate (HMBPP) into a mixture of isopentenyl diphosphate (IPP) and dimethylallyl diphosphate (DMAPP). Acts in the terminal step of the DOXP/MEP pathway for isoprenoid precursor biosynthesis.</text>
</comment>
<feature type="binding site" evidence="5">
    <location>
        <position position="220"/>
    </location>
    <ligand>
        <name>isopentenyl diphosphate</name>
        <dbReference type="ChEBI" id="CHEBI:128769"/>
    </ligand>
</feature>
<dbReference type="HAMAP" id="MF_00191">
    <property type="entry name" value="IspH"/>
    <property type="match status" value="1"/>
</dbReference>
<dbReference type="KEGG" id="clx:CLAN_0614"/>
<evidence type="ECO:0000313" key="7">
    <source>
        <dbReference type="Proteomes" id="UP000202031"/>
    </source>
</evidence>
<feature type="binding site" evidence="5">
    <location>
        <position position="41"/>
    </location>
    <ligand>
        <name>dimethylallyl diphosphate</name>
        <dbReference type="ChEBI" id="CHEBI:57623"/>
    </ligand>
</feature>
<dbReference type="UniPathway" id="UPA00056">
    <property type="reaction ID" value="UER00097"/>
</dbReference>
<dbReference type="GO" id="GO:0016114">
    <property type="term" value="P:terpenoid biosynthetic process"/>
    <property type="evidence" value="ECO:0007669"/>
    <property type="project" value="UniProtKB-UniRule"/>
</dbReference>
<dbReference type="GO" id="GO:0046872">
    <property type="term" value="F:metal ion binding"/>
    <property type="evidence" value="ECO:0007669"/>
    <property type="project" value="UniProtKB-KW"/>
</dbReference>
<protein>
    <recommendedName>
        <fullName evidence="5">4-hydroxy-3-methylbut-2-enyl diphosphate reductase</fullName>
        <shortName evidence="5">HMBPP reductase</shortName>
        <ecNumber evidence="5">1.17.7.4</ecNumber>
    </recommendedName>
</protein>
<evidence type="ECO:0000256" key="3">
    <source>
        <dbReference type="ARBA" id="ARBA00023004"/>
    </source>
</evidence>
<organism evidence="6 7">
    <name type="scientific">Campylobacter lanienae NCTC 13004</name>
    <dbReference type="NCBI Taxonomy" id="1031753"/>
    <lineage>
        <taxon>Bacteria</taxon>
        <taxon>Pseudomonadati</taxon>
        <taxon>Campylobacterota</taxon>
        <taxon>Epsilonproteobacteria</taxon>
        <taxon>Campylobacterales</taxon>
        <taxon>Campylobacteraceae</taxon>
        <taxon>Campylobacter</taxon>
    </lineage>
</organism>
<dbReference type="CDD" id="cd13944">
    <property type="entry name" value="lytB_ispH"/>
    <property type="match status" value="1"/>
</dbReference>
<sequence length="285" mass="31796">MKIELAKNYGFCFGVKRAIKIAENSAGSQESTSATIGELIHNSLEINRLKDNFRVKTLKNISELTDEKRAIIRTHGITKGDLEKLKTTGIEIVDATCPFVTKPQNIVEKMSNEGYEIVIFGDINHPEVRGVMSYSSKPVHVVLSIDELKNTKLPQKVAVISQTTKKIEEFISIVTYLMQRVKEVRVFNTICNATLENQEAVRELASKADVMVIVGGKNSSNTKQLYLIAKNLCSDSYLIESESELNSAWFKDKKHCGVSAGASTPEWVIQNVIKELEKIDKISNS</sequence>
<feature type="binding site" evidence="5">
    <location>
        <position position="163"/>
    </location>
    <ligand>
        <name>(2E)-4-hydroxy-3-methylbut-2-enyl diphosphate</name>
        <dbReference type="ChEBI" id="CHEBI:128753"/>
    </ligand>
</feature>
<dbReference type="GeneID" id="46921089"/>
<feature type="binding site" evidence="5">
    <location>
        <position position="12"/>
    </location>
    <ligand>
        <name>[4Fe-4S] cluster</name>
        <dbReference type="ChEBI" id="CHEBI:49883"/>
    </ligand>
</feature>
<keyword evidence="4 5" id="KW-0411">Iron-sulfur</keyword>
<dbReference type="PANTHER" id="PTHR30426">
    <property type="entry name" value="4-HYDROXY-3-METHYLBUT-2-ENYL DIPHOSPHATE REDUCTASE"/>
    <property type="match status" value="1"/>
</dbReference>
<feature type="active site" description="Proton donor" evidence="5">
    <location>
        <position position="127"/>
    </location>
</feature>